<comment type="subcellular location">
    <subcellularLocation>
        <location evidence="1">Cell membrane</location>
        <topology evidence="1">Multi-pass membrane protein</topology>
    </subcellularLocation>
</comment>
<evidence type="ECO:0000313" key="9">
    <source>
        <dbReference type="Proteomes" id="UP001595710"/>
    </source>
</evidence>
<comment type="caution">
    <text evidence="8">The sequence shown here is derived from an EMBL/GenBank/DDBJ whole genome shotgun (WGS) entry which is preliminary data.</text>
</comment>
<dbReference type="Proteomes" id="UP001595710">
    <property type="component" value="Unassembled WGS sequence"/>
</dbReference>
<feature type="domain" description="Type II secretion system protein GspF" evidence="7">
    <location>
        <begin position="72"/>
        <end position="194"/>
    </location>
</feature>
<evidence type="ECO:0000256" key="5">
    <source>
        <dbReference type="ARBA" id="ARBA00023136"/>
    </source>
</evidence>
<proteinExistence type="predicted"/>
<organism evidence="8 9">
    <name type="scientific">Reinekea marina</name>
    <dbReference type="NCBI Taxonomy" id="1310421"/>
    <lineage>
        <taxon>Bacteria</taxon>
        <taxon>Pseudomonadati</taxon>
        <taxon>Pseudomonadota</taxon>
        <taxon>Gammaproteobacteria</taxon>
        <taxon>Oceanospirillales</taxon>
        <taxon>Saccharospirillaceae</taxon>
        <taxon>Reinekea</taxon>
    </lineage>
</organism>
<keyword evidence="2" id="KW-1003">Cell membrane</keyword>
<evidence type="ECO:0000259" key="7">
    <source>
        <dbReference type="Pfam" id="PF00482"/>
    </source>
</evidence>
<evidence type="ECO:0000256" key="6">
    <source>
        <dbReference type="SAM" id="Phobius"/>
    </source>
</evidence>
<evidence type="ECO:0000256" key="1">
    <source>
        <dbReference type="ARBA" id="ARBA00004651"/>
    </source>
</evidence>
<dbReference type="EMBL" id="JBHRYN010000005">
    <property type="protein sequence ID" value="MFC3700552.1"/>
    <property type="molecule type" value="Genomic_DNA"/>
</dbReference>
<dbReference type="InterPro" id="IPR011850">
    <property type="entry name" value="T2SS_GspF"/>
</dbReference>
<dbReference type="PANTHER" id="PTHR30012:SF0">
    <property type="entry name" value="TYPE II SECRETION SYSTEM PROTEIN F-RELATED"/>
    <property type="match status" value="1"/>
</dbReference>
<dbReference type="NCBIfam" id="TIGR02120">
    <property type="entry name" value="GspF"/>
    <property type="match status" value="1"/>
</dbReference>
<feature type="transmembrane region" description="Helical" evidence="6">
    <location>
        <begin position="224"/>
        <end position="242"/>
    </location>
</feature>
<keyword evidence="9" id="KW-1185">Reference proteome</keyword>
<keyword evidence="4 6" id="KW-1133">Transmembrane helix</keyword>
<gene>
    <name evidence="8" type="primary">gspF</name>
    <name evidence="8" type="ORF">ACFOND_02790</name>
</gene>
<accession>A0ABV7WNL0</accession>
<feature type="transmembrane region" description="Helical" evidence="6">
    <location>
        <begin position="377"/>
        <end position="398"/>
    </location>
</feature>
<evidence type="ECO:0000256" key="3">
    <source>
        <dbReference type="ARBA" id="ARBA00022692"/>
    </source>
</evidence>
<feature type="domain" description="Type II secretion system protein GspF" evidence="7">
    <location>
        <begin position="274"/>
        <end position="396"/>
    </location>
</feature>
<reference evidence="9" key="1">
    <citation type="journal article" date="2019" name="Int. J. Syst. Evol. Microbiol.">
        <title>The Global Catalogue of Microorganisms (GCM) 10K type strain sequencing project: providing services to taxonomists for standard genome sequencing and annotation.</title>
        <authorList>
            <consortium name="The Broad Institute Genomics Platform"/>
            <consortium name="The Broad Institute Genome Sequencing Center for Infectious Disease"/>
            <person name="Wu L."/>
            <person name="Ma J."/>
        </authorList>
    </citation>
    <scope>NUCLEOTIDE SEQUENCE [LARGE SCALE GENOMIC DNA]</scope>
    <source>
        <strain evidence="9">CECT 8288</strain>
    </source>
</reference>
<protein>
    <submittedName>
        <fullName evidence="8">Type II secretion system inner membrane protein GspF</fullName>
    </submittedName>
</protein>
<dbReference type="InterPro" id="IPR003004">
    <property type="entry name" value="GspF/PilC"/>
</dbReference>
<dbReference type="RefSeq" id="WP_215999679.1">
    <property type="nucleotide sequence ID" value="NZ_JAUFQI010000001.1"/>
</dbReference>
<keyword evidence="5 6" id="KW-0472">Membrane</keyword>
<keyword evidence="3 6" id="KW-0812">Transmembrane</keyword>
<sequence length="405" mass="44261">MAAYEYLALDAQGKKKKGALEADSARQVRQQLRDKGWYPESVELSTKSRKQGGGFSTLIGPKLSVSDLSLVTRQLSTLVGSGMPLEECLRAAAEQSEKIKVRNIMLSVRSKVLEGYSLAKALEEYPRAFPVLYRATVQAGEHSGHLDEVMDRLADYMEEQRAINAQVLNASIYPGILSCIAIGIVILLLNTVVPEIVGVFVNSGAELPKPTQVLLQVSEAIQNHWGKGLIGIALFIIAIVMFNKKPQRRIRTHRLYLKLPLIARISKGFNTSRFIGTIAMLSSSGVPLVEAMKIATQVVTNLEIQQRVSRAAVKVSEGGSLYQALKEAGYFRPMMLHMIGSGETSGELDIMLQKTADAETKSIQILISSILSLFEPLMILVMGVIVLIIVLAIVLPMLTMNTLAG</sequence>
<dbReference type="InterPro" id="IPR018076">
    <property type="entry name" value="T2SS_GspF_dom"/>
</dbReference>
<feature type="transmembrane region" description="Helical" evidence="6">
    <location>
        <begin position="167"/>
        <end position="189"/>
    </location>
</feature>
<dbReference type="PANTHER" id="PTHR30012">
    <property type="entry name" value="GENERAL SECRETION PATHWAY PROTEIN"/>
    <property type="match status" value="1"/>
</dbReference>
<evidence type="ECO:0000256" key="4">
    <source>
        <dbReference type="ARBA" id="ARBA00022989"/>
    </source>
</evidence>
<dbReference type="Pfam" id="PF00482">
    <property type="entry name" value="T2SSF"/>
    <property type="match status" value="2"/>
</dbReference>
<evidence type="ECO:0000313" key="8">
    <source>
        <dbReference type="EMBL" id="MFC3700552.1"/>
    </source>
</evidence>
<name>A0ABV7WNL0_9GAMM</name>
<evidence type="ECO:0000256" key="2">
    <source>
        <dbReference type="ARBA" id="ARBA00022475"/>
    </source>
</evidence>